<dbReference type="Proteomes" id="UP000245133">
    <property type="component" value="Unassembled WGS sequence"/>
</dbReference>
<gene>
    <name evidence="1" type="ORF">LPTSP4_33210</name>
</gene>
<organism evidence="1 2">
    <name type="scientific">Leptospira ryugenii</name>
    <dbReference type="NCBI Taxonomy" id="1917863"/>
    <lineage>
        <taxon>Bacteria</taxon>
        <taxon>Pseudomonadati</taxon>
        <taxon>Spirochaetota</taxon>
        <taxon>Spirochaetia</taxon>
        <taxon>Leptospirales</taxon>
        <taxon>Leptospiraceae</taxon>
        <taxon>Leptospira</taxon>
    </lineage>
</organism>
<evidence type="ECO:0000313" key="1">
    <source>
        <dbReference type="EMBL" id="GBF51783.1"/>
    </source>
</evidence>
<proteinExistence type="predicted"/>
<sequence length="153" mass="17650">MADLDLDYLALNVYSPDCVPCWKEIPTLNLLAREIQKNFPRHALYMVVDPYQVSVDAKEDAPWGEVYSQAKARMQKEKQDRGIEVPILFMKAPFRVKEKGLITGTPETLLLETKPLRLYYNFLGSISEESKPEVILADQKVKFFKFQFGMNSL</sequence>
<evidence type="ECO:0000313" key="2">
    <source>
        <dbReference type="Proteomes" id="UP000245133"/>
    </source>
</evidence>
<accession>A0A2P2E4I1</accession>
<reference evidence="1 2" key="1">
    <citation type="submission" date="2018-02" db="EMBL/GenBank/DDBJ databases">
        <title>Novel Leptospira species isolated from soil and water in Japan.</title>
        <authorList>
            <person name="Nakao R."/>
            <person name="Masuzawa T."/>
        </authorList>
    </citation>
    <scope>NUCLEOTIDE SEQUENCE [LARGE SCALE GENOMIC DNA]</scope>
    <source>
        <strain evidence="1 2">YH101</strain>
    </source>
</reference>
<dbReference type="EMBL" id="BFBB01000008">
    <property type="protein sequence ID" value="GBF51783.1"/>
    <property type="molecule type" value="Genomic_DNA"/>
</dbReference>
<keyword evidence="2" id="KW-1185">Reference proteome</keyword>
<protein>
    <submittedName>
        <fullName evidence="1">Uncharacterized protein</fullName>
    </submittedName>
</protein>
<dbReference type="SUPFAM" id="SSF52833">
    <property type="entry name" value="Thioredoxin-like"/>
    <property type="match status" value="1"/>
</dbReference>
<dbReference type="InterPro" id="IPR036249">
    <property type="entry name" value="Thioredoxin-like_sf"/>
</dbReference>
<dbReference type="Gene3D" id="3.40.30.10">
    <property type="entry name" value="Glutaredoxin"/>
    <property type="match status" value="1"/>
</dbReference>
<comment type="caution">
    <text evidence="1">The sequence shown here is derived from an EMBL/GenBank/DDBJ whole genome shotgun (WGS) entry which is preliminary data.</text>
</comment>
<name>A0A2P2E4I1_9LEPT</name>
<dbReference type="AlphaFoldDB" id="A0A2P2E4I1"/>